<reference evidence="2 3" key="1">
    <citation type="journal article" date="2019" name="Appl. Environ. Microbiol.">
        <title>Environmental Evidence and Genomic Insight of Iron-oxidizing Bacteria Preference Towards More Corrosion Resistant Stainless Steel at Higher Salinities.</title>
        <authorList>
            <person name="Garrison C.E."/>
            <person name="Price K.A."/>
            <person name="Field E.K."/>
        </authorList>
    </citation>
    <scope>NUCLEOTIDE SEQUENCE [LARGE SCALE GENOMIC DNA]</scope>
    <source>
        <strain evidence="2 3">P3</strain>
    </source>
</reference>
<dbReference type="SMART" id="SM00382">
    <property type="entry name" value="AAA"/>
    <property type="match status" value="1"/>
</dbReference>
<dbReference type="RefSeq" id="WP_138238257.1">
    <property type="nucleotide sequence ID" value="NZ_VBRY01000002.1"/>
</dbReference>
<evidence type="ECO:0000313" key="2">
    <source>
        <dbReference type="EMBL" id="TLS68638.1"/>
    </source>
</evidence>
<dbReference type="InterPro" id="IPR003593">
    <property type="entry name" value="AAA+_ATPase"/>
</dbReference>
<comment type="caution">
    <text evidence="2">The sequence shown here is derived from an EMBL/GenBank/DDBJ whole genome shotgun (WGS) entry which is preliminary data.</text>
</comment>
<protein>
    <submittedName>
        <fullName evidence="2">RNA polymerase subunit sigma-70</fullName>
    </submittedName>
</protein>
<dbReference type="EMBL" id="VBRY01000002">
    <property type="protein sequence ID" value="TLS68638.1"/>
    <property type="molecule type" value="Genomic_DNA"/>
</dbReference>
<keyword evidence="3" id="KW-1185">Reference proteome</keyword>
<name>A0A5R9GSQ9_9PROT</name>
<dbReference type="Gene3D" id="1.10.10.60">
    <property type="entry name" value="Homeodomain-like"/>
    <property type="match status" value="1"/>
</dbReference>
<dbReference type="SUPFAM" id="SSF52540">
    <property type="entry name" value="P-loop containing nucleoside triphosphate hydrolases"/>
    <property type="match status" value="1"/>
</dbReference>
<feature type="domain" description="AAA+ ATPase" evidence="1">
    <location>
        <begin position="56"/>
        <end position="232"/>
    </location>
</feature>
<dbReference type="InterPro" id="IPR027417">
    <property type="entry name" value="P-loop_NTPase"/>
</dbReference>
<gene>
    <name evidence="2" type="ORF">FEF65_02730</name>
</gene>
<organism evidence="2 3">
    <name type="scientific">Mariprofundus erugo</name>
    <dbReference type="NCBI Taxonomy" id="2528639"/>
    <lineage>
        <taxon>Bacteria</taxon>
        <taxon>Pseudomonadati</taxon>
        <taxon>Pseudomonadota</taxon>
        <taxon>Candidatius Mariprofundia</taxon>
        <taxon>Mariprofundales</taxon>
        <taxon>Mariprofundaceae</taxon>
        <taxon>Mariprofundus</taxon>
    </lineage>
</organism>
<dbReference type="Proteomes" id="UP000306585">
    <property type="component" value="Unassembled WGS sequence"/>
</dbReference>
<sequence>MTAVALTYLADAKVLAQDIQQQQNEIVAKYRAIEIGEFLEMQLPVRECLLEPWLPAQGLAMIHAYRGTGKTHVALGIAVAVSSGGAFLRWQAESPRGVLILDGEMPAITLQERLAAIIDKTALEPAAPLRIITPDFQEMGMPNLADPEGQLEIDRHLNGVDLIIVDNISTLCRGGRENESESWLPVQEWALRLRSRGISVLFVHHSGKGGGQRGTSRREDVLDTVISLRHSADYSPDSGACFEVHYEKARGCHGDAVKPFEAKLIDGVWSIKDLEDSTTEKVAAMLNDGCERKDIADALGVNKSTVSRAEKKARELGLIRGKQ</sequence>
<dbReference type="AlphaFoldDB" id="A0A5R9GSQ9"/>
<proteinExistence type="predicted"/>
<accession>A0A5R9GSQ9</accession>
<evidence type="ECO:0000259" key="1">
    <source>
        <dbReference type="SMART" id="SM00382"/>
    </source>
</evidence>
<dbReference type="Pfam" id="PF13481">
    <property type="entry name" value="AAA_25"/>
    <property type="match status" value="1"/>
</dbReference>
<dbReference type="Gene3D" id="3.40.50.300">
    <property type="entry name" value="P-loop containing nucleotide triphosphate hydrolases"/>
    <property type="match status" value="1"/>
</dbReference>
<evidence type="ECO:0000313" key="3">
    <source>
        <dbReference type="Proteomes" id="UP000306585"/>
    </source>
</evidence>